<keyword evidence="4" id="KW-1185">Reference proteome</keyword>
<dbReference type="Proteomes" id="UP000288024">
    <property type="component" value="Unassembled WGS sequence"/>
</dbReference>
<dbReference type="InterPro" id="IPR000160">
    <property type="entry name" value="GGDEF_dom"/>
</dbReference>
<dbReference type="PROSITE" id="PS50887">
    <property type="entry name" value="GGDEF"/>
    <property type="match status" value="1"/>
</dbReference>
<feature type="transmembrane region" description="Helical" evidence="1">
    <location>
        <begin position="130"/>
        <end position="153"/>
    </location>
</feature>
<feature type="transmembrane region" description="Helical" evidence="1">
    <location>
        <begin position="55"/>
        <end position="79"/>
    </location>
</feature>
<keyword evidence="1" id="KW-0812">Transmembrane</keyword>
<dbReference type="NCBIfam" id="TIGR00254">
    <property type="entry name" value="GGDEF"/>
    <property type="match status" value="1"/>
</dbReference>
<comment type="caution">
    <text evidence="3">The sequence shown here is derived from an EMBL/GenBank/DDBJ whole genome shotgun (WGS) entry which is preliminary data.</text>
</comment>
<reference evidence="3 4" key="1">
    <citation type="submission" date="2019-01" db="EMBL/GenBank/DDBJ databases">
        <title>Bacillus sp. M5HDSG1-1, whole genome shotgun sequence.</title>
        <authorList>
            <person name="Tuo L."/>
        </authorList>
    </citation>
    <scope>NUCLEOTIDE SEQUENCE [LARGE SCALE GENOMIC DNA]</scope>
    <source>
        <strain evidence="3 4">M5HDSG1-1</strain>
    </source>
</reference>
<dbReference type="GO" id="GO:0043709">
    <property type="term" value="P:cell adhesion involved in single-species biofilm formation"/>
    <property type="evidence" value="ECO:0007669"/>
    <property type="project" value="TreeGrafter"/>
</dbReference>
<dbReference type="EMBL" id="RZTZ01000002">
    <property type="protein sequence ID" value="RVT65685.1"/>
    <property type="molecule type" value="Genomic_DNA"/>
</dbReference>
<evidence type="ECO:0000259" key="2">
    <source>
        <dbReference type="PROSITE" id="PS50887"/>
    </source>
</evidence>
<dbReference type="GO" id="GO:0052621">
    <property type="term" value="F:diguanylate cyclase activity"/>
    <property type="evidence" value="ECO:0007669"/>
    <property type="project" value="TreeGrafter"/>
</dbReference>
<evidence type="ECO:0000313" key="3">
    <source>
        <dbReference type="EMBL" id="RVT65685.1"/>
    </source>
</evidence>
<dbReference type="GO" id="GO:0005886">
    <property type="term" value="C:plasma membrane"/>
    <property type="evidence" value="ECO:0007669"/>
    <property type="project" value="TreeGrafter"/>
</dbReference>
<dbReference type="InterPro" id="IPR043128">
    <property type="entry name" value="Rev_trsase/Diguanyl_cyclase"/>
</dbReference>
<feature type="transmembrane region" description="Helical" evidence="1">
    <location>
        <begin position="190"/>
        <end position="207"/>
    </location>
</feature>
<dbReference type="GO" id="GO:1902201">
    <property type="term" value="P:negative regulation of bacterial-type flagellum-dependent cell motility"/>
    <property type="evidence" value="ECO:0007669"/>
    <property type="project" value="TreeGrafter"/>
</dbReference>
<dbReference type="InterPro" id="IPR050469">
    <property type="entry name" value="Diguanylate_Cyclase"/>
</dbReference>
<dbReference type="Pfam" id="PF00990">
    <property type="entry name" value="GGDEF"/>
    <property type="match status" value="1"/>
</dbReference>
<keyword evidence="1" id="KW-1133">Transmembrane helix</keyword>
<dbReference type="InterPro" id="IPR029016">
    <property type="entry name" value="GAF-like_dom_sf"/>
</dbReference>
<organism evidence="3 4">
    <name type="scientific">Niallia taxi</name>
    <dbReference type="NCBI Taxonomy" id="2499688"/>
    <lineage>
        <taxon>Bacteria</taxon>
        <taxon>Bacillati</taxon>
        <taxon>Bacillota</taxon>
        <taxon>Bacilli</taxon>
        <taxon>Bacillales</taxon>
        <taxon>Bacillaceae</taxon>
        <taxon>Niallia</taxon>
    </lineage>
</organism>
<dbReference type="Gene3D" id="3.30.450.40">
    <property type="match status" value="1"/>
</dbReference>
<dbReference type="InterPro" id="IPR029787">
    <property type="entry name" value="Nucleotide_cyclase"/>
</dbReference>
<feature type="transmembrane region" description="Helical" evidence="1">
    <location>
        <begin position="165"/>
        <end position="184"/>
    </location>
</feature>
<evidence type="ECO:0000313" key="4">
    <source>
        <dbReference type="Proteomes" id="UP000288024"/>
    </source>
</evidence>
<dbReference type="FunFam" id="3.30.70.270:FF:000001">
    <property type="entry name" value="Diguanylate cyclase domain protein"/>
    <property type="match status" value="1"/>
</dbReference>
<dbReference type="SUPFAM" id="SSF55781">
    <property type="entry name" value="GAF domain-like"/>
    <property type="match status" value="1"/>
</dbReference>
<feature type="transmembrane region" description="Helical" evidence="1">
    <location>
        <begin position="91"/>
        <end position="110"/>
    </location>
</feature>
<keyword evidence="1" id="KW-0472">Membrane</keyword>
<dbReference type="SMART" id="SM00267">
    <property type="entry name" value="GGDEF"/>
    <property type="match status" value="1"/>
</dbReference>
<accession>A0A3S2TVZ0</accession>
<dbReference type="PANTHER" id="PTHR45138:SF9">
    <property type="entry name" value="DIGUANYLATE CYCLASE DGCM-RELATED"/>
    <property type="match status" value="1"/>
</dbReference>
<evidence type="ECO:0000256" key="1">
    <source>
        <dbReference type="SAM" id="Phobius"/>
    </source>
</evidence>
<dbReference type="CDD" id="cd01949">
    <property type="entry name" value="GGDEF"/>
    <property type="match status" value="1"/>
</dbReference>
<dbReference type="Pfam" id="PF13185">
    <property type="entry name" value="GAF_2"/>
    <property type="match status" value="1"/>
</dbReference>
<feature type="transmembrane region" description="Helical" evidence="1">
    <location>
        <begin position="25"/>
        <end position="49"/>
    </location>
</feature>
<gene>
    <name evidence="3" type="ORF">EM808_05975</name>
</gene>
<proteinExistence type="predicted"/>
<dbReference type="Gene3D" id="3.30.70.270">
    <property type="match status" value="1"/>
</dbReference>
<dbReference type="InterPro" id="IPR003018">
    <property type="entry name" value="GAF"/>
</dbReference>
<name>A0A3S2TVZ0_9BACI</name>
<feature type="domain" description="GGDEF" evidence="2">
    <location>
        <begin position="414"/>
        <end position="556"/>
    </location>
</feature>
<dbReference type="SUPFAM" id="SSF55073">
    <property type="entry name" value="Nucleotide cyclase"/>
    <property type="match status" value="1"/>
</dbReference>
<dbReference type="SMART" id="SM00065">
    <property type="entry name" value="GAF"/>
    <property type="match status" value="1"/>
</dbReference>
<protein>
    <submittedName>
        <fullName evidence="3">Sensor domain-containing diguanylate cyclase</fullName>
    </submittedName>
</protein>
<dbReference type="PANTHER" id="PTHR45138">
    <property type="entry name" value="REGULATORY COMPONENTS OF SENSORY TRANSDUCTION SYSTEM"/>
    <property type="match status" value="1"/>
</dbReference>
<sequence>MLIPVGLWLTYHLFPPDIAGEYDDLLAFLIFMAIVASMPMIINGVPVFFLQWATISVFLIFGLFVEMVLVQIALLTLMLQMRLDKKSLFRLPMNSAMFLLVSFLSGVLYYSLGGSHGTDLLFHIDTFLLILFYPLIYFILNAFILYCIDRLVYKRKTSFFTKDSMWEFFTTLITYPVGFALYIMYLDIGLMALILIGIPFICLSVVLRQYHSSQTINSYLKKIAEIGHQLSQTLFVKETINLFIDNIFELIKVDVVYVDQVNSKNELESIARVEKQKRLPIFSDVFKENEGIIGRVLAAKKPAVFHKREDWEELNKGFMPDYIESVLCMPIIKNKSVIGILLLGSAQKKAFARMKLMILDLLCTQFAVALDNARYFEKTKENSERCALTKLYNYRYFEQHLTTKFAEMNQNLIKGLTVIMLDIDHFKSINDTYGHQAGNEILIEFADRVARLIGKHGVVARYGGEEFVILLEDTTMEEAQEIAEFLRKMIETRSFAIKQNMNENESELQVNLTASLGLASAPEQADEAMALIRHADRALYVGAKRAGRNRVACYMK</sequence>
<dbReference type="AlphaFoldDB" id="A0A3S2TVZ0"/>